<dbReference type="SUPFAM" id="SSF47413">
    <property type="entry name" value="lambda repressor-like DNA-binding domains"/>
    <property type="match status" value="1"/>
</dbReference>
<evidence type="ECO:0000313" key="2">
    <source>
        <dbReference type="Proteomes" id="UP000465609"/>
    </source>
</evidence>
<dbReference type="InterPro" id="IPR010982">
    <property type="entry name" value="Lambda_DNA-bd_dom_sf"/>
</dbReference>
<keyword evidence="1" id="KW-0614">Plasmid</keyword>
<name>A0ABM7IN70_9MYCO</name>
<dbReference type="Proteomes" id="UP000465609">
    <property type="component" value="Plasmid pJCM15296"/>
</dbReference>
<dbReference type="RefSeq" id="WP_138233397.1">
    <property type="nucleotide sequence ID" value="NZ_AP022578.1"/>
</dbReference>
<evidence type="ECO:0000313" key="1">
    <source>
        <dbReference type="EMBL" id="BBX88241.1"/>
    </source>
</evidence>
<dbReference type="EMBL" id="AP022578">
    <property type="protein sequence ID" value="BBX88241.1"/>
    <property type="molecule type" value="Genomic_DNA"/>
</dbReference>
<evidence type="ECO:0008006" key="3">
    <source>
        <dbReference type="Google" id="ProtNLM"/>
    </source>
</evidence>
<keyword evidence="2" id="KW-1185">Reference proteome</keyword>
<sequence length="138" mass="14572">MSAREPDACLRLAKAVDDARGELGLSKHDLARLSKTSRPTVSLLINHAVIPARESGLDRIGAALGWEPGTCAAILDGRVDMTQVMVPPSKAQLLVAEQLDELAASAASAAEDAERSAGRLRQIEAQVRAAARLVLRSP</sequence>
<proteinExistence type="predicted"/>
<accession>A0ABM7IN70</accession>
<geneLocation type="plasmid" evidence="1 2">
    <name>pJCM15296</name>
</geneLocation>
<reference evidence="1 2" key="1">
    <citation type="journal article" date="2019" name="Emerg. Microbes Infect.">
        <title>Comprehensive subspecies identification of 175 nontuberculous mycobacteria species based on 7547 genomic profiles.</title>
        <authorList>
            <person name="Matsumoto Y."/>
            <person name="Kinjo T."/>
            <person name="Motooka D."/>
            <person name="Nabeya D."/>
            <person name="Jung N."/>
            <person name="Uechi K."/>
            <person name="Horii T."/>
            <person name="Iida T."/>
            <person name="Fujita J."/>
            <person name="Nakamura S."/>
        </authorList>
    </citation>
    <scope>NUCLEOTIDE SEQUENCE [LARGE SCALE GENOMIC DNA]</scope>
    <source>
        <strain evidence="1 2">JCM 15296</strain>
        <plasmid evidence="1">pJCM15296</plasmid>
    </source>
</reference>
<gene>
    <name evidence="1" type="ORF">MAUB_64420</name>
</gene>
<protein>
    <recommendedName>
        <fullName evidence="3">HTH cro/C1-type domain-containing protein</fullName>
    </recommendedName>
</protein>
<organism evidence="1 2">
    <name type="scientific">Mycolicibacterium aubagnense</name>
    <dbReference type="NCBI Taxonomy" id="319707"/>
    <lineage>
        <taxon>Bacteria</taxon>
        <taxon>Bacillati</taxon>
        <taxon>Actinomycetota</taxon>
        <taxon>Actinomycetes</taxon>
        <taxon>Mycobacteriales</taxon>
        <taxon>Mycobacteriaceae</taxon>
        <taxon>Mycolicibacterium</taxon>
    </lineage>
</organism>